<gene>
    <name evidence="3" type="ORF">KQI20_08725</name>
</gene>
<reference evidence="3 4" key="1">
    <citation type="submission" date="2021-06" db="EMBL/GenBank/DDBJ databases">
        <authorList>
            <person name="Sun Q."/>
            <person name="Li D."/>
        </authorList>
    </citation>
    <scope>NUCLEOTIDE SEQUENCE [LARGE SCALE GENOMIC DNA]</scope>
    <source>
        <strain evidence="3 4">N19</strain>
    </source>
</reference>
<protein>
    <submittedName>
        <fullName evidence="3">DUF1648 domain-containing protein</fullName>
    </submittedName>
</protein>
<organism evidence="3 4">
    <name type="scientific">Intestinibacter bartlettii</name>
    <dbReference type="NCBI Taxonomy" id="261299"/>
    <lineage>
        <taxon>Bacteria</taxon>
        <taxon>Bacillati</taxon>
        <taxon>Bacillota</taxon>
        <taxon>Clostridia</taxon>
        <taxon>Peptostreptococcales</taxon>
        <taxon>Peptostreptococcaceae</taxon>
        <taxon>Intestinibacter</taxon>
    </lineage>
</organism>
<keyword evidence="1" id="KW-1133">Transmembrane helix</keyword>
<feature type="transmembrane region" description="Helical" evidence="1">
    <location>
        <begin position="130"/>
        <end position="149"/>
    </location>
</feature>
<feature type="transmembrane region" description="Helical" evidence="1">
    <location>
        <begin position="12"/>
        <end position="32"/>
    </location>
</feature>
<keyword evidence="4" id="KW-1185">Reference proteome</keyword>
<feature type="transmembrane region" description="Helical" evidence="1">
    <location>
        <begin position="99"/>
        <end position="118"/>
    </location>
</feature>
<dbReference type="InterPro" id="IPR012867">
    <property type="entry name" value="DUF1648"/>
</dbReference>
<keyword evidence="1" id="KW-0472">Membrane</keyword>
<evidence type="ECO:0000259" key="2">
    <source>
        <dbReference type="Pfam" id="PF07853"/>
    </source>
</evidence>
<dbReference type="Pfam" id="PF07853">
    <property type="entry name" value="DUF1648"/>
    <property type="match status" value="1"/>
</dbReference>
<keyword evidence="1" id="KW-0812">Transmembrane</keyword>
<proteinExistence type="predicted"/>
<accession>A0ABS6DXE4</accession>
<dbReference type="Proteomes" id="UP001196301">
    <property type="component" value="Unassembled WGS sequence"/>
</dbReference>
<sequence>MFRLPYNKFQKAVEIITLVLILCQIVYCAVFYPQLPSKIPTHFNFAGEIDGWGGKSSILVLLAATIGLYIMLTVTLFFPRLWNVPVKITDQNRGVVFKYVINMVLWDKLLIVGCFFYMTYCSVSSVAMGWWFTPFLLISVLGVTFYYTIKLFLIR</sequence>
<feature type="transmembrane region" description="Helical" evidence="1">
    <location>
        <begin position="58"/>
        <end position="78"/>
    </location>
</feature>
<evidence type="ECO:0000313" key="4">
    <source>
        <dbReference type="Proteomes" id="UP001196301"/>
    </source>
</evidence>
<name>A0ABS6DXE4_9FIRM</name>
<evidence type="ECO:0000256" key="1">
    <source>
        <dbReference type="SAM" id="Phobius"/>
    </source>
</evidence>
<feature type="domain" description="DUF1648" evidence="2">
    <location>
        <begin position="19"/>
        <end position="62"/>
    </location>
</feature>
<dbReference type="EMBL" id="JAHLOQ010000022">
    <property type="protein sequence ID" value="MBU5336521.1"/>
    <property type="molecule type" value="Genomic_DNA"/>
</dbReference>
<dbReference type="RefSeq" id="WP_216569758.1">
    <property type="nucleotide sequence ID" value="NZ_JAHLOQ010000022.1"/>
</dbReference>
<evidence type="ECO:0000313" key="3">
    <source>
        <dbReference type="EMBL" id="MBU5336521.1"/>
    </source>
</evidence>
<comment type="caution">
    <text evidence="3">The sequence shown here is derived from an EMBL/GenBank/DDBJ whole genome shotgun (WGS) entry which is preliminary data.</text>
</comment>